<evidence type="ECO:0000313" key="1">
    <source>
        <dbReference type="EMBL" id="QHS89495.1"/>
    </source>
</evidence>
<reference evidence="1" key="1">
    <citation type="journal article" date="2020" name="Nature">
        <title>Giant virus diversity and host interactions through global metagenomics.</title>
        <authorList>
            <person name="Schulz F."/>
            <person name="Roux S."/>
            <person name="Paez-Espino D."/>
            <person name="Jungbluth S."/>
            <person name="Walsh D.A."/>
            <person name="Denef V.J."/>
            <person name="McMahon K.D."/>
            <person name="Konstantinidis K.T."/>
            <person name="Eloe-Fadrosh E.A."/>
            <person name="Kyrpides N.C."/>
            <person name="Woyke T."/>
        </authorList>
    </citation>
    <scope>NUCLEOTIDE SEQUENCE</scope>
    <source>
        <strain evidence="1">GVMAG-M-3300010158-60</strain>
    </source>
</reference>
<organism evidence="1">
    <name type="scientific">viral metagenome</name>
    <dbReference type="NCBI Taxonomy" id="1070528"/>
    <lineage>
        <taxon>unclassified sequences</taxon>
        <taxon>metagenomes</taxon>
        <taxon>organismal metagenomes</taxon>
    </lineage>
</organism>
<dbReference type="EMBL" id="MN739110">
    <property type="protein sequence ID" value="QHS89495.1"/>
    <property type="molecule type" value="Genomic_DNA"/>
</dbReference>
<name>A0A6C0BB61_9ZZZZ</name>
<dbReference type="AlphaFoldDB" id="A0A6C0BB61"/>
<sequence>MASPLLVPICLLTNQLSLNDLQALQAHVASLMTAEPVAIKAGEVVLVGENTYAHVGRPELGTFNVLPAAAEEKILTPNQLRQEVIKMADSKGKAFKAGWRKLVLNRGMVENVFGILEECYSEIRRKNSNPEGWKTARELGGRDTLKWQRFKLRVISYLYEKGSFGSPEEEEGFHDFEDTAGGCDEIAWDAACYLLEHPEWQAK</sequence>
<accession>A0A6C0BB61</accession>
<proteinExistence type="predicted"/>
<protein>
    <submittedName>
        <fullName evidence="1">Uncharacterized protein</fullName>
    </submittedName>
</protein>